<organism evidence="2 3">
    <name type="scientific">Halorubrum vacuolatum</name>
    <name type="common">Natronobacterium vacuolatum</name>
    <dbReference type="NCBI Taxonomy" id="63740"/>
    <lineage>
        <taxon>Archaea</taxon>
        <taxon>Methanobacteriati</taxon>
        <taxon>Methanobacteriota</taxon>
        <taxon>Stenosarchaea group</taxon>
        <taxon>Halobacteria</taxon>
        <taxon>Halobacteriales</taxon>
        <taxon>Haloferacaceae</taxon>
        <taxon>Halorubrum</taxon>
    </lineage>
</organism>
<name>A0A238Y533_HALVU</name>
<proteinExistence type="predicted"/>
<evidence type="ECO:0000313" key="3">
    <source>
        <dbReference type="Proteomes" id="UP000198397"/>
    </source>
</evidence>
<accession>A0A238Y533</accession>
<evidence type="ECO:0000256" key="1">
    <source>
        <dbReference type="SAM" id="Phobius"/>
    </source>
</evidence>
<keyword evidence="3" id="KW-1185">Reference proteome</keyword>
<protein>
    <submittedName>
        <fullName evidence="2">Uncharacterized protein</fullName>
    </submittedName>
</protein>
<sequence>MVGFVLNITLDGVDALCQRIDADLFAGVGYLSVAPERADPVVAVGFDVFDEGRIVSEPRVEEVGVRRDTYLVFEFGDDLTGEIVLGVVVLIIFVLFL</sequence>
<feature type="transmembrane region" description="Helical" evidence="1">
    <location>
        <begin position="79"/>
        <end position="96"/>
    </location>
</feature>
<dbReference type="Proteomes" id="UP000198397">
    <property type="component" value="Unassembled WGS sequence"/>
</dbReference>
<keyword evidence="1" id="KW-1133">Transmembrane helix</keyword>
<keyword evidence="1" id="KW-0812">Transmembrane</keyword>
<keyword evidence="1" id="KW-0472">Membrane</keyword>
<reference evidence="2 3" key="1">
    <citation type="submission" date="2017-06" db="EMBL/GenBank/DDBJ databases">
        <authorList>
            <person name="Kim H.J."/>
            <person name="Triplett B.A."/>
        </authorList>
    </citation>
    <scope>NUCLEOTIDE SEQUENCE [LARGE SCALE GENOMIC DNA]</scope>
    <source>
        <strain evidence="2 3">DSM 8800</strain>
    </source>
</reference>
<gene>
    <name evidence="2" type="ORF">SAMN06264855_13031</name>
</gene>
<dbReference type="AlphaFoldDB" id="A0A238Y533"/>
<evidence type="ECO:0000313" key="2">
    <source>
        <dbReference type="EMBL" id="SNR66227.1"/>
    </source>
</evidence>
<dbReference type="EMBL" id="FZNQ01000030">
    <property type="protein sequence ID" value="SNR66227.1"/>
    <property type="molecule type" value="Genomic_DNA"/>
</dbReference>